<dbReference type="Proteomes" id="UP000460549">
    <property type="component" value="Unassembled WGS sequence"/>
</dbReference>
<evidence type="ECO:0000313" key="3">
    <source>
        <dbReference type="Proteomes" id="UP000460549"/>
    </source>
</evidence>
<protein>
    <submittedName>
        <fullName evidence="2">DUF3343 domain-containing protein</fullName>
    </submittedName>
</protein>
<dbReference type="EMBL" id="VUNN01000001">
    <property type="protein sequence ID" value="MSU05251.1"/>
    <property type="molecule type" value="Genomic_DNA"/>
</dbReference>
<name>A0A7X2PAF0_9SPIO</name>
<accession>A0A7X2PAF0</accession>
<dbReference type="RefSeq" id="WP_154424153.1">
    <property type="nucleotide sequence ID" value="NZ_JAQYGB010000085.1"/>
</dbReference>
<dbReference type="Pfam" id="PF11823">
    <property type="entry name" value="Se_S_carrier"/>
    <property type="match status" value="1"/>
</dbReference>
<reference evidence="2 3" key="1">
    <citation type="submission" date="2019-08" db="EMBL/GenBank/DDBJ databases">
        <title>In-depth cultivation of the pig gut microbiome towards novel bacterial diversity and tailored functional studies.</title>
        <authorList>
            <person name="Wylensek D."/>
            <person name="Hitch T.C.A."/>
            <person name="Clavel T."/>
        </authorList>
    </citation>
    <scope>NUCLEOTIDE SEQUENCE [LARGE SCALE GENOMIC DNA]</scope>
    <source>
        <strain evidence="2 3">NM-380-WT-3C1</strain>
    </source>
</reference>
<evidence type="ECO:0000313" key="2">
    <source>
        <dbReference type="EMBL" id="MSU05251.1"/>
    </source>
</evidence>
<evidence type="ECO:0000259" key="1">
    <source>
        <dbReference type="Pfam" id="PF11823"/>
    </source>
</evidence>
<dbReference type="InterPro" id="IPR021778">
    <property type="entry name" value="Se/S_carrier-like"/>
</dbReference>
<organism evidence="2 3">
    <name type="scientific">Bullifex porci</name>
    <dbReference type="NCBI Taxonomy" id="2606638"/>
    <lineage>
        <taxon>Bacteria</taxon>
        <taxon>Pseudomonadati</taxon>
        <taxon>Spirochaetota</taxon>
        <taxon>Spirochaetia</taxon>
        <taxon>Spirochaetales</taxon>
        <taxon>Spirochaetaceae</taxon>
        <taxon>Bullifex</taxon>
    </lineage>
</organism>
<keyword evidence="3" id="KW-1185">Reference proteome</keyword>
<gene>
    <name evidence="2" type="ORF">FYJ80_00420</name>
</gene>
<feature type="domain" description="Putative Se/S carrier protein-like" evidence="1">
    <location>
        <begin position="3"/>
        <end position="47"/>
    </location>
</feature>
<proteinExistence type="predicted"/>
<comment type="caution">
    <text evidence="2">The sequence shown here is derived from an EMBL/GenBank/DDBJ whole genome shotgun (WGS) entry which is preliminary data.</text>
</comment>
<dbReference type="AlphaFoldDB" id="A0A7X2PAF0"/>
<sequence>MNKYIITFFSHYEALQARRVNKEGRLISVPRALSSSCGTAMEIFLDEINPTFNYEAIYIEDGNNYKKVY</sequence>